<dbReference type="GO" id="GO:0016020">
    <property type="term" value="C:membrane"/>
    <property type="evidence" value="ECO:0007669"/>
    <property type="project" value="InterPro"/>
</dbReference>
<dbReference type="Pfam" id="PF04464">
    <property type="entry name" value="Glyphos_transf"/>
    <property type="match status" value="1"/>
</dbReference>
<dbReference type="InterPro" id="IPR007554">
    <property type="entry name" value="Glycerophosphate_synth"/>
</dbReference>
<accession>A0A1F6MD18</accession>
<dbReference type="InterPro" id="IPR043148">
    <property type="entry name" value="TagF_C"/>
</dbReference>
<gene>
    <name evidence="1" type="ORF">A3C90_00165</name>
</gene>
<proteinExistence type="predicted"/>
<dbReference type="STRING" id="1798683.A3C90_00165"/>
<evidence type="ECO:0000313" key="2">
    <source>
        <dbReference type="Proteomes" id="UP000177457"/>
    </source>
</evidence>
<dbReference type="GO" id="GO:0047355">
    <property type="term" value="F:CDP-glycerol glycerophosphotransferase activity"/>
    <property type="evidence" value="ECO:0007669"/>
    <property type="project" value="InterPro"/>
</dbReference>
<name>A0A1F6MD18_9BACT</name>
<reference evidence="1 2" key="1">
    <citation type="journal article" date="2016" name="Nat. Commun.">
        <title>Thousands of microbial genomes shed light on interconnected biogeochemical processes in an aquifer system.</title>
        <authorList>
            <person name="Anantharaman K."/>
            <person name="Brown C.T."/>
            <person name="Hug L.A."/>
            <person name="Sharon I."/>
            <person name="Castelle C.J."/>
            <person name="Probst A.J."/>
            <person name="Thomas B.C."/>
            <person name="Singh A."/>
            <person name="Wilkins M.J."/>
            <person name="Karaoz U."/>
            <person name="Brodie E.L."/>
            <person name="Williams K.H."/>
            <person name="Hubbard S.S."/>
            <person name="Banfield J.F."/>
        </authorList>
    </citation>
    <scope>NUCLEOTIDE SEQUENCE [LARGE SCALE GENOMIC DNA]</scope>
</reference>
<organism evidence="1 2">
    <name type="scientific">Candidatus Magasanikbacteria bacterium RIFCSPHIGHO2_02_FULL_51_14</name>
    <dbReference type="NCBI Taxonomy" id="1798683"/>
    <lineage>
        <taxon>Bacteria</taxon>
        <taxon>Candidatus Magasanikiibacteriota</taxon>
    </lineage>
</organism>
<evidence type="ECO:0008006" key="3">
    <source>
        <dbReference type="Google" id="ProtNLM"/>
    </source>
</evidence>
<comment type="caution">
    <text evidence="1">The sequence shown here is derived from an EMBL/GenBank/DDBJ whole genome shotgun (WGS) entry which is preliminary data.</text>
</comment>
<dbReference type="EMBL" id="MFQE01000077">
    <property type="protein sequence ID" value="OGH69519.1"/>
    <property type="molecule type" value="Genomic_DNA"/>
</dbReference>
<dbReference type="Gene3D" id="3.40.50.12580">
    <property type="match status" value="1"/>
</dbReference>
<dbReference type="Proteomes" id="UP000177457">
    <property type="component" value="Unassembled WGS sequence"/>
</dbReference>
<evidence type="ECO:0000313" key="1">
    <source>
        <dbReference type="EMBL" id="OGH69519.1"/>
    </source>
</evidence>
<sequence>MDTRQTIFIPIGRAGHARNLLFHDFLSLLSGKYRIVFLLSDNDPEFREKFGNYDIEELRKKQITPFKKRLETVFKSIHRALIFNPSSEVFAGLGRGTSINGVLLDNGELVKYKRLRYFLAKHVFGKLLAGNSVRSFFKYLDGKIFTCAAYNELIDTYAPALVFITSIGSDDQVALLRNCKQRGVLCAGMAGSWDNASKWGFREKVGLLAVWSDYMKYEVTRFQGYVEEETAVIGIPQFDHYVHPRIQAKEEFFKKFRLDPAKKTIFFGSEGPICTEDPYVVSFLQKKIKDGALSGYQVLVRPHFNYKERDTARYAPLVDNDTVFMDMFYRVSAFKDGVSISMETAHNLIAEIRHCDVAITSASTLVLDIIANGKQPILYSFDENKTKPFKESVRRLYGSLWFREIFKFGLDNVANNEDELIEKIKEITANPDKDLDKRGALIERLCYRIDGKSGRRLFEIVDAHIQNKE</sequence>
<protein>
    <recommendedName>
        <fullName evidence="3">UDP-N-acetylglucosamine 2-epimerase domain-containing protein</fullName>
    </recommendedName>
</protein>
<dbReference type="SUPFAM" id="SSF53756">
    <property type="entry name" value="UDP-Glycosyltransferase/glycogen phosphorylase"/>
    <property type="match status" value="1"/>
</dbReference>
<dbReference type="AlphaFoldDB" id="A0A1F6MD18"/>